<sequence>MEQYLNSIRLVKEHGVHKGDRTGTGTQSMFGQQERYSLRNNQLPVVTTKKIHLASVIHELFWMLSGDTKVDYLIANGVRIWNEWVKPETAVYEPMTDEAVLKAVTALIGAPFVMYLHCMNDDSTPFIETVAEFESGMTPETIQAFWDEYPVNREEIQYIIGVSVTSWNRFATEGFDEAKNPEGIRAEYNKRLYRALMHKEPERLVGGDLGAVYGKTWRNLEDTRVIPKYEWFDYEKRGFDFVADIPGTTMETDRCVVTRRIDQIQDIIDQLRTNPDSRRIIVCAWAPHLIDEQALPPCHAFIQFWTRELTVDERVQALDQTQFEADAYHDKISGEITRGQPPFDSAEQVKALLRVCRGYEKATDEAVVEWLDQHGVPKRALSCQLYQRSCDTFLGKPFNITFYSLLTHMLANQMNMIAEEFIWTGGDVHIYSNHQEQTDLQLTREPKVLPTIRFKEEAIGKDIREIGVDDFVIENYEYHPHIAGKVAV</sequence>
<dbReference type="NCBIfam" id="TIGR03284">
    <property type="entry name" value="thym_sym"/>
    <property type="match status" value="1"/>
</dbReference>
<comment type="similarity">
    <text evidence="1">Belongs to the thymidylate synthase family.</text>
</comment>
<accession>A0A192Y5N6</accession>
<gene>
    <name evidence="6" type="ORF">KTN4_284</name>
</gene>
<dbReference type="Pfam" id="PF00303">
    <property type="entry name" value="Thymidylat_synt"/>
    <property type="match status" value="2"/>
</dbReference>
<dbReference type="PANTHER" id="PTHR11548:SF9">
    <property type="entry name" value="THYMIDYLATE SYNTHASE"/>
    <property type="match status" value="1"/>
</dbReference>
<dbReference type="Proteomes" id="UP000224336">
    <property type="component" value="Segment"/>
</dbReference>
<evidence type="ECO:0000256" key="2">
    <source>
        <dbReference type="ARBA" id="ARBA00011947"/>
    </source>
</evidence>
<dbReference type="SUPFAM" id="SSF55831">
    <property type="entry name" value="Thymidylate synthase/dCMP hydroxymethylase"/>
    <property type="match status" value="2"/>
</dbReference>
<keyword evidence="3" id="KW-0489">Methyltransferase</keyword>
<dbReference type="Gene3D" id="3.30.572.10">
    <property type="entry name" value="Thymidylate synthase/dCMP hydroxymethylase domain"/>
    <property type="match status" value="2"/>
</dbReference>
<reference evidence="6 7" key="1">
    <citation type="journal article" date="2016" name="Sci. Rep.">
        <title>A proposed integrated approach for the preclinical evaluation of phage therapy in Pseudomonas infections.</title>
        <authorList>
            <person name="Danis-Wlodarczyk K."/>
            <person name="Vandenheuvel D."/>
            <person name="Jang H.B."/>
            <person name="Briers Y."/>
            <person name="Olszak T."/>
            <person name="Arabski M."/>
            <person name="Wasik S."/>
            <person name="Drabik M."/>
            <person name="Higgins G."/>
            <person name="Tyrrell J."/>
            <person name="Harvey B.J."/>
            <person name="Noben J.P."/>
            <person name="Lavigne R."/>
            <person name="Drulis-Kawa Z."/>
        </authorList>
    </citation>
    <scope>NUCLEOTIDE SEQUENCE [LARGE SCALE GENOMIC DNA]</scope>
</reference>
<dbReference type="InterPro" id="IPR036926">
    <property type="entry name" value="Thymidate_synth/dCMP_Mease_sf"/>
</dbReference>
<dbReference type="InterPro" id="IPR000398">
    <property type="entry name" value="Thymidylate_synthase"/>
</dbReference>
<evidence type="ECO:0000259" key="5">
    <source>
        <dbReference type="Pfam" id="PF00303"/>
    </source>
</evidence>
<feature type="domain" description="Thymidylate synthase/dCMP hydroxymethylase" evidence="5">
    <location>
        <begin position="2"/>
        <end position="309"/>
    </location>
</feature>
<dbReference type="HAMAP" id="MF_00008">
    <property type="entry name" value="Thymidy_synth_bact"/>
    <property type="match status" value="1"/>
</dbReference>
<feature type="domain" description="Thymidylate synthase/dCMP hydroxymethylase" evidence="5">
    <location>
        <begin position="376"/>
        <end position="488"/>
    </location>
</feature>
<dbReference type="GO" id="GO:0004799">
    <property type="term" value="F:thymidylate synthase activity"/>
    <property type="evidence" value="ECO:0007669"/>
    <property type="project" value="UniProtKB-EC"/>
</dbReference>
<dbReference type="EC" id="2.1.1.45" evidence="2"/>
<keyword evidence="4" id="KW-0808">Transferase</keyword>
<dbReference type="EMBL" id="KU521356">
    <property type="protein sequence ID" value="ANM45042.1"/>
    <property type="molecule type" value="Genomic_DNA"/>
</dbReference>
<proteinExistence type="inferred from homology"/>
<evidence type="ECO:0000256" key="1">
    <source>
        <dbReference type="ARBA" id="ARBA00009972"/>
    </source>
</evidence>
<evidence type="ECO:0000313" key="6">
    <source>
        <dbReference type="EMBL" id="ANM45042.1"/>
    </source>
</evidence>
<name>A0A192Y5N6_9CAUD</name>
<dbReference type="GO" id="GO:0032259">
    <property type="term" value="P:methylation"/>
    <property type="evidence" value="ECO:0007669"/>
    <property type="project" value="UniProtKB-KW"/>
</dbReference>
<dbReference type="CDD" id="cd00351">
    <property type="entry name" value="TS_Pyrimidine_HMase"/>
    <property type="match status" value="1"/>
</dbReference>
<dbReference type="InterPro" id="IPR045097">
    <property type="entry name" value="Thymidate_synth/dCMP_Mease"/>
</dbReference>
<dbReference type="PANTHER" id="PTHR11548">
    <property type="entry name" value="THYMIDYLATE SYNTHASE 1"/>
    <property type="match status" value="1"/>
</dbReference>
<dbReference type="GO" id="GO:0006231">
    <property type="term" value="P:dTMP biosynthetic process"/>
    <property type="evidence" value="ECO:0007669"/>
    <property type="project" value="InterPro"/>
</dbReference>
<organism evidence="6 7">
    <name type="scientific">Pseudomonas phage KTN4</name>
    <dbReference type="NCBI Taxonomy" id="1862701"/>
    <lineage>
        <taxon>Viruses</taxon>
        <taxon>Duplodnaviria</taxon>
        <taxon>Heunggongvirae</taxon>
        <taxon>Uroviricota</taxon>
        <taxon>Caudoviricetes</taxon>
        <taxon>Chimalliviridae</taxon>
        <taxon>Phikzvirus</taxon>
        <taxon>Phikzvirus phiKZ</taxon>
    </lineage>
</organism>
<protein>
    <recommendedName>
        <fullName evidence="2">thymidylate synthase</fullName>
        <ecNumber evidence="2">2.1.1.45</ecNumber>
    </recommendedName>
</protein>
<evidence type="ECO:0000256" key="4">
    <source>
        <dbReference type="ARBA" id="ARBA00022679"/>
    </source>
</evidence>
<dbReference type="InterPro" id="IPR023451">
    <property type="entry name" value="Thymidate_synth/dCMP_Mease_dom"/>
</dbReference>
<evidence type="ECO:0000313" key="7">
    <source>
        <dbReference type="Proteomes" id="UP000224336"/>
    </source>
</evidence>
<evidence type="ECO:0000256" key="3">
    <source>
        <dbReference type="ARBA" id="ARBA00022603"/>
    </source>
</evidence>